<evidence type="ECO:0000256" key="11">
    <source>
        <dbReference type="ARBA" id="ARBA00049893"/>
    </source>
</evidence>
<dbReference type="Pfam" id="PF02578">
    <property type="entry name" value="Cu-oxidase_4"/>
    <property type="match status" value="1"/>
</dbReference>
<sequence>MEPFVLQRKKHDDGPELLELKGWTDAYPALTAGFTTRSGGVSEGDCGTLNCALHVQDDEKHVIMNRLRVAEASGMPFDAWTCAEQVHGNRVHIVTSDERGRGRLNRDDAIQNADALVTDVTGVMLTSFYADCVPLLFLDPVQHVIGLAHAGWKGTVSKIGPATIHTMMTNYQCQLEHIRVAIGPSIGPCCYEVDERVLSEVNSVLTACPEAMAHADTIIRPTTPGHAMLDLRELNRQLLNQAGILTTNIECTSLCTGCHTDMFFSHRMEGGATGRMMSWIGWRMT</sequence>
<organism evidence="13 14">
    <name type="scientific">Paenibacillus profundus</name>
    <dbReference type="NCBI Taxonomy" id="1173085"/>
    <lineage>
        <taxon>Bacteria</taxon>
        <taxon>Bacillati</taxon>
        <taxon>Bacillota</taxon>
        <taxon>Bacilli</taxon>
        <taxon>Bacillales</taxon>
        <taxon>Paenibacillaceae</taxon>
        <taxon>Paenibacillus</taxon>
    </lineage>
</organism>
<dbReference type="PANTHER" id="PTHR30616:SF2">
    <property type="entry name" value="PURINE NUCLEOSIDE PHOSPHORYLASE LACC1"/>
    <property type="match status" value="1"/>
</dbReference>
<dbReference type="RefSeq" id="WP_233695342.1">
    <property type="nucleotide sequence ID" value="NZ_JAJNBZ010000001.1"/>
</dbReference>
<comment type="catalytic activity">
    <reaction evidence="1">
        <text>inosine + phosphate = alpha-D-ribose 1-phosphate + hypoxanthine</text>
        <dbReference type="Rhea" id="RHEA:27646"/>
        <dbReference type="ChEBI" id="CHEBI:17368"/>
        <dbReference type="ChEBI" id="CHEBI:17596"/>
        <dbReference type="ChEBI" id="CHEBI:43474"/>
        <dbReference type="ChEBI" id="CHEBI:57720"/>
        <dbReference type="EC" id="2.4.2.1"/>
    </reaction>
    <physiologicalReaction direction="left-to-right" evidence="1">
        <dbReference type="Rhea" id="RHEA:27647"/>
    </physiologicalReaction>
</comment>
<evidence type="ECO:0000256" key="5">
    <source>
        <dbReference type="ARBA" id="ARBA00022679"/>
    </source>
</evidence>
<evidence type="ECO:0000313" key="14">
    <source>
        <dbReference type="Proteomes" id="UP001199916"/>
    </source>
</evidence>
<dbReference type="SUPFAM" id="SSF64438">
    <property type="entry name" value="CNF1/YfiH-like putative cysteine hydrolases"/>
    <property type="match status" value="1"/>
</dbReference>
<dbReference type="NCBIfam" id="TIGR00726">
    <property type="entry name" value="peptidoglycan editing factor PgeF"/>
    <property type="match status" value="1"/>
</dbReference>
<accession>A0ABS8Y820</accession>
<dbReference type="Gene3D" id="3.60.140.10">
    <property type="entry name" value="CNF1/YfiH-like putative cysteine hydrolases"/>
    <property type="match status" value="1"/>
</dbReference>
<evidence type="ECO:0000256" key="12">
    <source>
        <dbReference type="RuleBase" id="RU361274"/>
    </source>
</evidence>
<evidence type="ECO:0000256" key="10">
    <source>
        <dbReference type="ARBA" id="ARBA00048968"/>
    </source>
</evidence>
<comment type="catalytic activity">
    <reaction evidence="9">
        <text>adenosine + H2O + H(+) = inosine + NH4(+)</text>
        <dbReference type="Rhea" id="RHEA:24408"/>
        <dbReference type="ChEBI" id="CHEBI:15377"/>
        <dbReference type="ChEBI" id="CHEBI:15378"/>
        <dbReference type="ChEBI" id="CHEBI:16335"/>
        <dbReference type="ChEBI" id="CHEBI:17596"/>
        <dbReference type="ChEBI" id="CHEBI:28938"/>
        <dbReference type="EC" id="3.5.4.4"/>
    </reaction>
    <physiologicalReaction direction="left-to-right" evidence="9">
        <dbReference type="Rhea" id="RHEA:24409"/>
    </physiologicalReaction>
</comment>
<evidence type="ECO:0000256" key="9">
    <source>
        <dbReference type="ARBA" id="ARBA00047989"/>
    </source>
</evidence>
<proteinExistence type="inferred from homology"/>
<evidence type="ECO:0000256" key="1">
    <source>
        <dbReference type="ARBA" id="ARBA00000553"/>
    </source>
</evidence>
<dbReference type="PANTHER" id="PTHR30616">
    <property type="entry name" value="UNCHARACTERIZED PROTEIN YFIH"/>
    <property type="match status" value="1"/>
</dbReference>
<dbReference type="InterPro" id="IPR011324">
    <property type="entry name" value="Cytotoxic_necrot_fac-like_cat"/>
</dbReference>
<evidence type="ECO:0000256" key="4">
    <source>
        <dbReference type="ARBA" id="ARBA00007353"/>
    </source>
</evidence>
<dbReference type="EMBL" id="JAJNBZ010000001">
    <property type="protein sequence ID" value="MCE5167846.1"/>
    <property type="molecule type" value="Genomic_DNA"/>
</dbReference>
<keyword evidence="14" id="KW-1185">Reference proteome</keyword>
<comment type="function">
    <text evidence="3">Purine nucleoside enzyme that catalyzes the phosphorolysis of adenosine and inosine nucleosides, yielding D-ribose 1-phosphate and the respective free bases, adenine and hypoxanthine. Also catalyzes the phosphorolysis of S-methyl-5'-thioadenosine into adenine and S-methyl-5-thio-alpha-D-ribose 1-phosphate. Also has adenosine deaminase activity.</text>
</comment>
<keyword evidence="8" id="KW-0862">Zinc</keyword>
<evidence type="ECO:0000256" key="3">
    <source>
        <dbReference type="ARBA" id="ARBA00003215"/>
    </source>
</evidence>
<reference evidence="13 14" key="1">
    <citation type="submission" date="2021-11" db="EMBL/GenBank/DDBJ databases">
        <title>Draft genome sequence of Paenibacillus profundus YoMME, a new Gram-positive bacteria with exoelectrogenic properties.</title>
        <authorList>
            <person name="Hubenova Y."/>
            <person name="Hubenova E."/>
            <person name="Manasiev Y."/>
            <person name="Peykov S."/>
            <person name="Mitov M."/>
        </authorList>
    </citation>
    <scope>NUCLEOTIDE SEQUENCE [LARGE SCALE GENOMIC DNA]</scope>
    <source>
        <strain evidence="13 14">YoMME</strain>
    </source>
</reference>
<protein>
    <recommendedName>
        <fullName evidence="12">Purine nucleoside phosphorylase</fullName>
    </recommendedName>
</protein>
<keyword evidence="6" id="KW-0479">Metal-binding</keyword>
<evidence type="ECO:0000313" key="13">
    <source>
        <dbReference type="EMBL" id="MCE5167846.1"/>
    </source>
</evidence>
<dbReference type="Proteomes" id="UP001199916">
    <property type="component" value="Unassembled WGS sequence"/>
</dbReference>
<dbReference type="CDD" id="cd16833">
    <property type="entry name" value="YfiH"/>
    <property type="match status" value="1"/>
</dbReference>
<dbReference type="InterPro" id="IPR003730">
    <property type="entry name" value="Cu_polyphenol_OxRdtase"/>
</dbReference>
<keyword evidence="5" id="KW-0808">Transferase</keyword>
<evidence type="ECO:0000256" key="7">
    <source>
        <dbReference type="ARBA" id="ARBA00022801"/>
    </source>
</evidence>
<comment type="catalytic activity">
    <reaction evidence="11">
        <text>S-methyl-5'-thioadenosine + phosphate = 5-(methylsulfanyl)-alpha-D-ribose 1-phosphate + adenine</text>
        <dbReference type="Rhea" id="RHEA:11852"/>
        <dbReference type="ChEBI" id="CHEBI:16708"/>
        <dbReference type="ChEBI" id="CHEBI:17509"/>
        <dbReference type="ChEBI" id="CHEBI:43474"/>
        <dbReference type="ChEBI" id="CHEBI:58533"/>
        <dbReference type="EC" id="2.4.2.28"/>
    </reaction>
    <physiologicalReaction direction="left-to-right" evidence="11">
        <dbReference type="Rhea" id="RHEA:11853"/>
    </physiologicalReaction>
</comment>
<comment type="cofactor">
    <cofactor evidence="2">
        <name>Zn(2+)</name>
        <dbReference type="ChEBI" id="CHEBI:29105"/>
    </cofactor>
</comment>
<dbReference type="InterPro" id="IPR038371">
    <property type="entry name" value="Cu_polyphenol_OxRdtase_sf"/>
</dbReference>
<keyword evidence="7" id="KW-0378">Hydrolase</keyword>
<comment type="similarity">
    <text evidence="4 12">Belongs to the purine nucleoside phosphorylase YfiH/LACC1 family.</text>
</comment>
<evidence type="ECO:0000256" key="6">
    <source>
        <dbReference type="ARBA" id="ARBA00022723"/>
    </source>
</evidence>
<gene>
    <name evidence="13" type="primary">pgeF</name>
    <name evidence="13" type="ORF">LQV63_00740</name>
</gene>
<comment type="caution">
    <text evidence="13">The sequence shown here is derived from an EMBL/GenBank/DDBJ whole genome shotgun (WGS) entry which is preliminary data.</text>
</comment>
<evidence type="ECO:0000256" key="2">
    <source>
        <dbReference type="ARBA" id="ARBA00001947"/>
    </source>
</evidence>
<evidence type="ECO:0000256" key="8">
    <source>
        <dbReference type="ARBA" id="ARBA00022833"/>
    </source>
</evidence>
<name>A0ABS8Y820_9BACL</name>
<comment type="catalytic activity">
    <reaction evidence="10">
        <text>adenosine + phosphate = alpha-D-ribose 1-phosphate + adenine</text>
        <dbReference type="Rhea" id="RHEA:27642"/>
        <dbReference type="ChEBI" id="CHEBI:16335"/>
        <dbReference type="ChEBI" id="CHEBI:16708"/>
        <dbReference type="ChEBI" id="CHEBI:43474"/>
        <dbReference type="ChEBI" id="CHEBI:57720"/>
        <dbReference type="EC" id="2.4.2.1"/>
    </reaction>
    <physiologicalReaction direction="left-to-right" evidence="10">
        <dbReference type="Rhea" id="RHEA:27643"/>
    </physiologicalReaction>
</comment>